<dbReference type="InterPro" id="IPR026749">
    <property type="entry name" value="Tmem135"/>
</dbReference>
<feature type="transmembrane region" description="Helical" evidence="1">
    <location>
        <begin position="159"/>
        <end position="180"/>
    </location>
</feature>
<proteinExistence type="predicted"/>
<evidence type="ECO:0000313" key="3">
    <source>
        <dbReference type="Proteomes" id="UP001562425"/>
    </source>
</evidence>
<feature type="transmembrane region" description="Helical" evidence="1">
    <location>
        <begin position="74"/>
        <end position="92"/>
    </location>
</feature>
<evidence type="ECO:0008006" key="4">
    <source>
        <dbReference type="Google" id="ProtNLM"/>
    </source>
</evidence>
<keyword evidence="1" id="KW-0812">Transmembrane</keyword>
<dbReference type="AlphaFoldDB" id="A0ABD1D2D8"/>
<protein>
    <recommendedName>
        <fullName evidence="4">Transmembrane protein 135</fullName>
    </recommendedName>
</protein>
<comment type="caution">
    <text evidence="2">The sequence shown here is derived from an EMBL/GenBank/DDBJ whole genome shotgun (WGS) entry which is preliminary data.</text>
</comment>
<feature type="transmembrane region" description="Helical" evidence="1">
    <location>
        <begin position="98"/>
        <end position="118"/>
    </location>
</feature>
<reference evidence="2 3" key="1">
    <citation type="submission" date="2024-05" db="EMBL/GenBank/DDBJ databases">
        <title>Culex pipiens pipiens assembly and annotation.</title>
        <authorList>
            <person name="Alout H."/>
            <person name="Durand T."/>
        </authorList>
    </citation>
    <scope>NUCLEOTIDE SEQUENCE [LARGE SCALE GENOMIC DNA]</scope>
    <source>
        <strain evidence="2">HA-2024</strain>
        <tissue evidence="2">Whole body</tissue>
    </source>
</reference>
<dbReference type="PANTHER" id="PTHR12459">
    <property type="entry name" value="TRANSMEMBRANE PROTEIN 135-RELATED"/>
    <property type="match status" value="1"/>
</dbReference>
<accession>A0ABD1D2D8</accession>
<organism evidence="2 3">
    <name type="scientific">Culex pipiens pipiens</name>
    <name type="common">Northern house mosquito</name>
    <dbReference type="NCBI Taxonomy" id="38569"/>
    <lineage>
        <taxon>Eukaryota</taxon>
        <taxon>Metazoa</taxon>
        <taxon>Ecdysozoa</taxon>
        <taxon>Arthropoda</taxon>
        <taxon>Hexapoda</taxon>
        <taxon>Insecta</taxon>
        <taxon>Pterygota</taxon>
        <taxon>Neoptera</taxon>
        <taxon>Endopterygota</taxon>
        <taxon>Diptera</taxon>
        <taxon>Nematocera</taxon>
        <taxon>Culicoidea</taxon>
        <taxon>Culicidae</taxon>
        <taxon>Culicinae</taxon>
        <taxon>Culicini</taxon>
        <taxon>Culex</taxon>
        <taxon>Culex</taxon>
    </lineage>
</organism>
<keyword evidence="1" id="KW-0472">Membrane</keyword>
<keyword evidence="1" id="KW-1133">Transmembrane helix</keyword>
<keyword evidence="3" id="KW-1185">Reference proteome</keyword>
<evidence type="ECO:0000256" key="1">
    <source>
        <dbReference type="SAM" id="Phobius"/>
    </source>
</evidence>
<dbReference type="Proteomes" id="UP001562425">
    <property type="component" value="Unassembled WGS sequence"/>
</dbReference>
<gene>
    <name evidence="2" type="ORF">pipiens_001345</name>
</gene>
<evidence type="ECO:0000313" key="2">
    <source>
        <dbReference type="EMBL" id="KAL1387518.1"/>
    </source>
</evidence>
<sequence>MSSLSKCFYEASAGKTCRDLWHPGFASCRHYIWDLWKRIMPGSFKLYIPLLVLPPLVKQDGVTGSYLVNHFLEYVYISIATYVQAALSLTFQCGFSNLFGYLNFWCVMFWPCLLGVLLGPRLPKQHLRLQGITFFNMMVETMIRKSRFGIVQHLRVSKWFGMLSFMTLSSIIMTKLHAGIVKQFWLINPPSWNKPDHGRCGHKKSCTHNVLDGMLKYASVGLILESVRALITKFPLLMTNRSQFLTEFTKTCSARLGLFLAFYVGIYRATFCLLNRHRLLEGPTQSTVAGFLAGSAYWLYPKYQVYTLAFTKAIEMSWEYWIKTGKKIPPVVEKFNRLPFVFLAQMLSFGYLGHIYAFHPQLSPSFHIKAMGFCSKNLTLNMRRTLIAWIIGYGA</sequence>
<name>A0ABD1D2D8_CULPP</name>
<dbReference type="EMBL" id="JBEHCU010008149">
    <property type="protein sequence ID" value="KAL1387518.1"/>
    <property type="molecule type" value="Genomic_DNA"/>
</dbReference>
<dbReference type="PANTHER" id="PTHR12459:SF15">
    <property type="entry name" value="TRANSMEMBRANE PROTEIN 135"/>
    <property type="match status" value="1"/>
</dbReference>